<gene>
    <name evidence="2" type="ORF">IGS68_20820</name>
</gene>
<evidence type="ECO:0000259" key="1">
    <source>
        <dbReference type="Pfam" id="PF06568"/>
    </source>
</evidence>
<reference evidence="2" key="1">
    <citation type="submission" date="2021-02" db="EMBL/GenBank/DDBJ databases">
        <title>Skermanella TT6 skin isolate.</title>
        <authorList>
            <person name="Lee K."/>
            <person name="Ganzorig M."/>
        </authorList>
    </citation>
    <scope>NUCLEOTIDE SEQUENCE</scope>
    <source>
        <strain evidence="2">TT6</strain>
    </source>
</reference>
<evidence type="ECO:0000313" key="2">
    <source>
        <dbReference type="EMBL" id="QQP88459.1"/>
    </source>
</evidence>
<name>A0ABX7B3R6_9PROT</name>
<evidence type="ECO:0000313" key="3">
    <source>
        <dbReference type="Proteomes" id="UP000595197"/>
    </source>
</evidence>
<proteinExistence type="predicted"/>
<feature type="domain" description="YjiS-like" evidence="1">
    <location>
        <begin position="27"/>
        <end position="59"/>
    </location>
</feature>
<sequence>MFALQQITMPAAGRLPAHLFRRMRAAVRRLFRERANRRLEQHLSAMDDAMLRDLGIERQRIRDAVRNGRP</sequence>
<dbReference type="EMBL" id="CP067420">
    <property type="protein sequence ID" value="QQP88459.1"/>
    <property type="molecule type" value="Genomic_DNA"/>
</dbReference>
<dbReference type="Proteomes" id="UP000595197">
    <property type="component" value="Chromosome"/>
</dbReference>
<keyword evidence="3" id="KW-1185">Reference proteome</keyword>
<protein>
    <submittedName>
        <fullName evidence="2">DUF1127 domain-containing protein</fullName>
    </submittedName>
</protein>
<dbReference type="RefSeq" id="WP_201073391.1">
    <property type="nucleotide sequence ID" value="NZ_CP067420.1"/>
</dbReference>
<dbReference type="InterPro" id="IPR009506">
    <property type="entry name" value="YjiS-like"/>
</dbReference>
<accession>A0ABX7B3R6</accession>
<organism evidence="2 3">
    <name type="scientific">Skermanella cutis</name>
    <dbReference type="NCBI Taxonomy" id="2775420"/>
    <lineage>
        <taxon>Bacteria</taxon>
        <taxon>Pseudomonadati</taxon>
        <taxon>Pseudomonadota</taxon>
        <taxon>Alphaproteobacteria</taxon>
        <taxon>Rhodospirillales</taxon>
        <taxon>Azospirillaceae</taxon>
        <taxon>Skermanella</taxon>
    </lineage>
</organism>
<dbReference type="Pfam" id="PF06568">
    <property type="entry name" value="YjiS-like"/>
    <property type="match status" value="1"/>
</dbReference>